<dbReference type="SUPFAM" id="SSF53254">
    <property type="entry name" value="Phosphoglycerate mutase-like"/>
    <property type="match status" value="1"/>
</dbReference>
<name>A0A316JAH6_9HYPH</name>
<dbReference type="PANTHER" id="PTHR47623">
    <property type="entry name" value="OS09G0287300 PROTEIN"/>
    <property type="match status" value="1"/>
</dbReference>
<evidence type="ECO:0000313" key="2">
    <source>
        <dbReference type="Proteomes" id="UP000245865"/>
    </source>
</evidence>
<dbReference type="EMBL" id="QGDB01000004">
    <property type="protein sequence ID" value="PWL17665.1"/>
    <property type="molecule type" value="Genomic_DNA"/>
</dbReference>
<evidence type="ECO:0000313" key="1">
    <source>
        <dbReference type="EMBL" id="PWL17665.1"/>
    </source>
</evidence>
<dbReference type="Pfam" id="PF00300">
    <property type="entry name" value="His_Phos_1"/>
    <property type="match status" value="1"/>
</dbReference>
<organism evidence="1 2">
    <name type="scientific">Falsochrobactrum shanghaiense</name>
    <dbReference type="NCBI Taxonomy" id="2201899"/>
    <lineage>
        <taxon>Bacteria</taxon>
        <taxon>Pseudomonadati</taxon>
        <taxon>Pseudomonadota</taxon>
        <taxon>Alphaproteobacteria</taxon>
        <taxon>Hyphomicrobiales</taxon>
        <taxon>Brucellaceae</taxon>
        <taxon>Falsochrobactrum</taxon>
    </lineage>
</organism>
<dbReference type="Gene3D" id="3.40.50.1240">
    <property type="entry name" value="Phosphoglycerate mutase-like"/>
    <property type="match status" value="1"/>
</dbReference>
<protein>
    <submittedName>
        <fullName evidence="1">Phosphoglycerate mutase</fullName>
    </submittedName>
</protein>
<dbReference type="PANTHER" id="PTHR47623:SF1">
    <property type="entry name" value="OS09G0287300 PROTEIN"/>
    <property type="match status" value="1"/>
</dbReference>
<keyword evidence="2" id="KW-1185">Reference proteome</keyword>
<accession>A0A316JAH6</accession>
<dbReference type="CDD" id="cd07067">
    <property type="entry name" value="HP_PGM_like"/>
    <property type="match status" value="1"/>
</dbReference>
<dbReference type="SMART" id="SM00855">
    <property type="entry name" value="PGAM"/>
    <property type="match status" value="1"/>
</dbReference>
<dbReference type="AlphaFoldDB" id="A0A316JAH6"/>
<dbReference type="RefSeq" id="WP_109707226.1">
    <property type="nucleotide sequence ID" value="NZ_QGDB01000004.1"/>
</dbReference>
<dbReference type="OrthoDB" id="9810154at2"/>
<dbReference type="Proteomes" id="UP000245865">
    <property type="component" value="Unassembled WGS sequence"/>
</dbReference>
<dbReference type="InterPro" id="IPR013078">
    <property type="entry name" value="His_Pase_superF_clade-1"/>
</dbReference>
<comment type="caution">
    <text evidence="1">The sequence shown here is derived from an EMBL/GenBank/DDBJ whole genome shotgun (WGS) entry which is preliminary data.</text>
</comment>
<dbReference type="InterPro" id="IPR029033">
    <property type="entry name" value="His_PPase_superfam"/>
</dbReference>
<sequence length="173" mass="18857">MRRLILLRHTKSDWPEGVADHDRPLAKRGFRAGPIMGAYMAEAGLIPDLAIVSTARRTQETWALASPAFATTIPAVDEPRIYEAPARKLLAVIHETPNDVRTLLLVGHNPGLEDLAAILIGAGTESDLTRLRDKYPTGGLAVIDFDLAFWSVVATGGGTLDRFVTPRLLDRSH</sequence>
<reference evidence="1 2" key="1">
    <citation type="submission" date="2018-05" db="EMBL/GenBank/DDBJ databases">
        <title>Comparative genomic sequence analysis between strain HN4 and CCM 8460T (Falsochrobactrum ovis) will provide more evidence to prove that HN4 is a new species of Falsochrobactrum.</title>
        <authorList>
            <person name="Lyu W."/>
            <person name="Sun L."/>
            <person name="Yao L."/>
        </authorList>
    </citation>
    <scope>NUCLEOTIDE SEQUENCE [LARGE SCALE GENOMIC DNA]</scope>
    <source>
        <strain evidence="1 2">HN4</strain>
    </source>
</reference>
<proteinExistence type="predicted"/>
<gene>
    <name evidence="1" type="ORF">DKP76_12655</name>
</gene>